<dbReference type="EMBL" id="UHJL01000001">
    <property type="protein sequence ID" value="SUQ19525.1"/>
    <property type="molecule type" value="Genomic_DNA"/>
</dbReference>
<evidence type="ECO:0000313" key="1">
    <source>
        <dbReference type="EMBL" id="SUQ19525.1"/>
    </source>
</evidence>
<dbReference type="SUPFAM" id="SSF51161">
    <property type="entry name" value="Trimeric LpxA-like enzymes"/>
    <property type="match status" value="1"/>
</dbReference>
<dbReference type="GO" id="GO:0016740">
    <property type="term" value="F:transferase activity"/>
    <property type="evidence" value="ECO:0007669"/>
    <property type="project" value="UniProtKB-KW"/>
</dbReference>
<gene>
    <name evidence="1" type="ORF">SAMN05661053_0761</name>
</gene>
<evidence type="ECO:0000313" key="2">
    <source>
        <dbReference type="Proteomes" id="UP000255423"/>
    </source>
</evidence>
<dbReference type="RefSeq" id="WP_109572134.1">
    <property type="nucleotide sequence ID" value="NZ_UHJL01000001.1"/>
</dbReference>
<keyword evidence="1" id="KW-0808">Transferase</keyword>
<dbReference type="InterPro" id="IPR050484">
    <property type="entry name" value="Transf_Hexapept/Carb_Anhydrase"/>
</dbReference>
<dbReference type="CDD" id="cd04645">
    <property type="entry name" value="LbH_gamma_CA_like"/>
    <property type="match status" value="1"/>
</dbReference>
<dbReference type="AlphaFoldDB" id="A0A380RW61"/>
<name>A0A380RW61_FIBSU</name>
<dbReference type="PANTHER" id="PTHR13061:SF29">
    <property type="entry name" value="GAMMA CARBONIC ANHYDRASE-LIKE 1, MITOCHONDRIAL-RELATED"/>
    <property type="match status" value="1"/>
</dbReference>
<dbReference type="InterPro" id="IPR001451">
    <property type="entry name" value="Hexapep"/>
</dbReference>
<dbReference type="PANTHER" id="PTHR13061">
    <property type="entry name" value="DYNACTIN SUBUNIT P25"/>
    <property type="match status" value="1"/>
</dbReference>
<dbReference type="InterPro" id="IPR011004">
    <property type="entry name" value="Trimer_LpxA-like_sf"/>
</dbReference>
<dbReference type="Gene3D" id="2.160.10.10">
    <property type="entry name" value="Hexapeptide repeat proteins"/>
    <property type="match status" value="1"/>
</dbReference>
<protein>
    <submittedName>
        <fullName evidence="1">Carbonic anhydrase or acetyltransferase, isoleucine patch superfamily</fullName>
    </submittedName>
</protein>
<proteinExistence type="predicted"/>
<dbReference type="Pfam" id="PF00132">
    <property type="entry name" value="Hexapep"/>
    <property type="match status" value="1"/>
</dbReference>
<organism evidence="1 2">
    <name type="scientific">Fibrobacter succinogenes</name>
    <name type="common">Bacteroides succinogenes</name>
    <dbReference type="NCBI Taxonomy" id="833"/>
    <lineage>
        <taxon>Bacteria</taxon>
        <taxon>Pseudomonadati</taxon>
        <taxon>Fibrobacterota</taxon>
        <taxon>Fibrobacteria</taxon>
        <taxon>Fibrobacterales</taxon>
        <taxon>Fibrobacteraceae</taxon>
        <taxon>Fibrobacter</taxon>
    </lineage>
</organism>
<dbReference type="Pfam" id="PF14602">
    <property type="entry name" value="Hexapep_2"/>
    <property type="match status" value="1"/>
</dbReference>
<dbReference type="Proteomes" id="UP000255423">
    <property type="component" value="Unassembled WGS sequence"/>
</dbReference>
<sequence>MGSIIKYKGKVPQVGERVFIAEGACLVGDVSIGDDSSVFYNAVLRADLAEIKIGKRTNIQDNVSVHVSTGVGVNIGDEVTVGHGAVLHGCTIEDNVLVGMGAIIMDGALIMKNCIVGAGALVTAGKNFPENSLIVGSPAHIARTLTAEEIKNVKIGVEHYLDAKDELLKDV</sequence>
<dbReference type="InterPro" id="IPR047324">
    <property type="entry name" value="LbH_gamma_CA-like"/>
</dbReference>
<accession>A0A380RW61</accession>
<reference evidence="1 2" key="1">
    <citation type="submission" date="2017-08" db="EMBL/GenBank/DDBJ databases">
        <authorList>
            <person name="de Groot N.N."/>
        </authorList>
    </citation>
    <scope>NUCLEOTIDE SEQUENCE [LARGE SCALE GENOMIC DNA]</scope>
    <source>
        <strain evidence="1 2">HM2</strain>
    </source>
</reference>